<dbReference type="Gene3D" id="3.40.309.10">
    <property type="entry name" value="Aldehyde Dehydrogenase, Chain A, domain 2"/>
    <property type="match status" value="1"/>
</dbReference>
<dbReference type="Pfam" id="PF00171">
    <property type="entry name" value="Aldedh"/>
    <property type="match status" value="1"/>
</dbReference>
<evidence type="ECO:0000256" key="1">
    <source>
        <dbReference type="ARBA" id="ARBA00009986"/>
    </source>
</evidence>
<protein>
    <recommendedName>
        <fullName evidence="3">Aldehyde dehydrogenase domain-containing protein</fullName>
    </recommendedName>
</protein>
<comment type="caution">
    <text evidence="4">The sequence shown here is derived from an EMBL/GenBank/DDBJ whole genome shotgun (WGS) entry which is preliminary data.</text>
</comment>
<keyword evidence="2" id="KW-0560">Oxidoreductase</keyword>
<reference evidence="4 5" key="1">
    <citation type="journal article" date="2016" name="Nat. Commun.">
        <title>Thousands of microbial genomes shed light on interconnected biogeochemical processes in an aquifer system.</title>
        <authorList>
            <person name="Anantharaman K."/>
            <person name="Brown C.T."/>
            <person name="Hug L.A."/>
            <person name="Sharon I."/>
            <person name="Castelle C.J."/>
            <person name="Probst A.J."/>
            <person name="Thomas B.C."/>
            <person name="Singh A."/>
            <person name="Wilkins M.J."/>
            <person name="Karaoz U."/>
            <person name="Brodie E.L."/>
            <person name="Williams K.H."/>
            <person name="Hubbard S.S."/>
            <person name="Banfield J.F."/>
        </authorList>
    </citation>
    <scope>NUCLEOTIDE SEQUENCE [LARGE SCALE GENOMIC DNA]</scope>
</reference>
<gene>
    <name evidence="4" type="ORF">A2Y85_07790</name>
</gene>
<name>A0A1F4UB10_UNCW3</name>
<dbReference type="PANTHER" id="PTHR42991">
    <property type="entry name" value="ALDEHYDE DEHYDROGENASE"/>
    <property type="match status" value="1"/>
</dbReference>
<dbReference type="InterPro" id="IPR051020">
    <property type="entry name" value="ALDH-related_metabolic_enz"/>
</dbReference>
<proteinExistence type="inferred from homology"/>
<accession>A0A1F4UB10</accession>
<dbReference type="InterPro" id="IPR016163">
    <property type="entry name" value="Ald_DH_C"/>
</dbReference>
<dbReference type="Proteomes" id="UP000177025">
    <property type="component" value="Unassembled WGS sequence"/>
</dbReference>
<comment type="similarity">
    <text evidence="1">Belongs to the aldehyde dehydrogenase family.</text>
</comment>
<dbReference type="SUPFAM" id="SSF53720">
    <property type="entry name" value="ALDH-like"/>
    <property type="match status" value="1"/>
</dbReference>
<feature type="domain" description="Aldehyde dehydrogenase" evidence="3">
    <location>
        <begin position="20"/>
        <end position="458"/>
    </location>
</feature>
<dbReference type="EMBL" id="MEUM01000086">
    <property type="protein sequence ID" value="OGC42040.1"/>
    <property type="molecule type" value="Genomic_DNA"/>
</dbReference>
<evidence type="ECO:0000313" key="5">
    <source>
        <dbReference type="Proteomes" id="UP000177025"/>
    </source>
</evidence>
<dbReference type="InterPro" id="IPR016162">
    <property type="entry name" value="Ald_DH_N"/>
</dbReference>
<dbReference type="GO" id="GO:0008911">
    <property type="term" value="F:lactaldehyde dehydrogenase (NAD+) activity"/>
    <property type="evidence" value="ECO:0007669"/>
    <property type="project" value="TreeGrafter"/>
</dbReference>
<feature type="non-terminal residue" evidence="4">
    <location>
        <position position="458"/>
    </location>
</feature>
<organism evidence="4 5">
    <name type="scientific">candidate division WOR-3 bacterium RBG_13_43_14</name>
    <dbReference type="NCBI Taxonomy" id="1802590"/>
    <lineage>
        <taxon>Bacteria</taxon>
        <taxon>Bacteria division WOR-3</taxon>
    </lineage>
</organism>
<evidence type="ECO:0000256" key="2">
    <source>
        <dbReference type="ARBA" id="ARBA00023002"/>
    </source>
</evidence>
<evidence type="ECO:0000259" key="3">
    <source>
        <dbReference type="Pfam" id="PF00171"/>
    </source>
</evidence>
<dbReference type="FunFam" id="3.40.605.10:FF:000007">
    <property type="entry name" value="NAD/NADP-dependent betaine aldehyde dehydrogenase"/>
    <property type="match status" value="1"/>
</dbReference>
<dbReference type="AlphaFoldDB" id="A0A1F4UB10"/>
<dbReference type="InterPro" id="IPR016161">
    <property type="entry name" value="Ald_DH/histidinol_DH"/>
</dbReference>
<evidence type="ECO:0000313" key="4">
    <source>
        <dbReference type="EMBL" id="OGC42040.1"/>
    </source>
</evidence>
<dbReference type="PANTHER" id="PTHR42991:SF1">
    <property type="entry name" value="ALDEHYDE DEHYDROGENASE"/>
    <property type="match status" value="1"/>
</dbReference>
<dbReference type="Gene3D" id="3.40.605.10">
    <property type="entry name" value="Aldehyde Dehydrogenase, Chain A, domain 1"/>
    <property type="match status" value="1"/>
</dbReference>
<dbReference type="InterPro" id="IPR015590">
    <property type="entry name" value="Aldehyde_DH_dom"/>
</dbReference>
<sequence length="458" mass="49418">MFKICIYLLMYYLGKRVTKKKLISVKNPYDDKIVENLGQTDTEDIAAIIATALKGFQILKALPAGERSRILENTANIISEKKEDFARAICLECGKTITEASGEVDRGINTMRLSAIAATRLGGETIRFDLGGVSKKTGYYTRVPLGIVLAITPFNFPLNLSCHKIGPAIAAGNSVIHKPATKTPLSGVMLAEALVKAGLPVECISVVIGPGSSIGMDMVKNPAVRKISFTGSLEVGEKIMANCGLKKITMELGSNSAVVVFKDAPLDHVAKKVRRGGYTLAGQVCISIQRVYVEDPVADEFIRALSMEVNQIKYGDPLLKDTEMGPMIDAAALQKAADFCKDALERGGLIILGGKKQKSIFLPTIIINAPEESLIVQEEAFAPIVVVNRFKALDEAIEKVNNTRYGLQAGVFTRDINLAMECAQRIECGGVLINEMPTYRVDNMPYGGTKGSGIGREG</sequence>